<proteinExistence type="predicted"/>
<dbReference type="Gene3D" id="3.40.50.1110">
    <property type="entry name" value="SGNH hydrolase"/>
    <property type="match status" value="1"/>
</dbReference>
<evidence type="ECO:0000259" key="2">
    <source>
        <dbReference type="Pfam" id="PF03629"/>
    </source>
</evidence>
<dbReference type="GO" id="GO:0005975">
    <property type="term" value="P:carbohydrate metabolic process"/>
    <property type="evidence" value="ECO:0007669"/>
    <property type="project" value="TreeGrafter"/>
</dbReference>
<dbReference type="InterPro" id="IPR036514">
    <property type="entry name" value="SGNH_hydro_sf"/>
</dbReference>
<feature type="domain" description="Sialate O-acetylesterase" evidence="2">
    <location>
        <begin position="279"/>
        <end position="382"/>
    </location>
</feature>
<dbReference type="InterPro" id="IPR005181">
    <property type="entry name" value="SASA"/>
</dbReference>
<dbReference type="RefSeq" id="WP_158281289.1">
    <property type="nucleotide sequence ID" value="NZ_QGDT01000012.1"/>
</dbReference>
<evidence type="ECO:0000256" key="1">
    <source>
        <dbReference type="ARBA" id="ARBA00022801"/>
    </source>
</evidence>
<dbReference type="PANTHER" id="PTHR22901">
    <property type="entry name" value="SIALATE O-ACETYLESTERASE"/>
    <property type="match status" value="1"/>
</dbReference>
<dbReference type="Proteomes" id="UP000245880">
    <property type="component" value="Unassembled WGS sequence"/>
</dbReference>
<organism evidence="3 4">
    <name type="scientific">Dyadobacter jejuensis</name>
    <dbReference type="NCBI Taxonomy" id="1082580"/>
    <lineage>
        <taxon>Bacteria</taxon>
        <taxon>Pseudomonadati</taxon>
        <taxon>Bacteroidota</taxon>
        <taxon>Cytophagia</taxon>
        <taxon>Cytophagales</taxon>
        <taxon>Spirosomataceae</taxon>
        <taxon>Dyadobacter</taxon>
    </lineage>
</organism>
<dbReference type="Pfam" id="PF03629">
    <property type="entry name" value="SASA"/>
    <property type="match status" value="1"/>
</dbReference>
<gene>
    <name evidence="3" type="ORF">CLV98_11251</name>
</gene>
<evidence type="ECO:0000313" key="4">
    <source>
        <dbReference type="Proteomes" id="UP000245880"/>
    </source>
</evidence>
<protein>
    <submittedName>
        <fullName evidence="3">Sialate O-acetylesterase</fullName>
    </submittedName>
</protein>
<name>A0A316B0D1_9BACT</name>
<reference evidence="3 4" key="1">
    <citation type="submission" date="2018-03" db="EMBL/GenBank/DDBJ databases">
        <title>Genomic Encyclopedia of Archaeal and Bacterial Type Strains, Phase II (KMG-II): from individual species to whole genera.</title>
        <authorList>
            <person name="Goeker M."/>
        </authorList>
    </citation>
    <scope>NUCLEOTIDE SEQUENCE [LARGE SCALE GENOMIC DNA]</scope>
    <source>
        <strain evidence="3 4">DSM 100346</strain>
    </source>
</reference>
<evidence type="ECO:0000313" key="3">
    <source>
        <dbReference type="EMBL" id="PWJ55957.1"/>
    </source>
</evidence>
<keyword evidence="4" id="KW-1185">Reference proteome</keyword>
<dbReference type="InterPro" id="IPR039329">
    <property type="entry name" value="SIAE"/>
</dbReference>
<dbReference type="EMBL" id="QGDT01000012">
    <property type="protein sequence ID" value="PWJ55957.1"/>
    <property type="molecule type" value="Genomic_DNA"/>
</dbReference>
<keyword evidence="1" id="KW-0378">Hydrolase</keyword>
<dbReference type="GO" id="GO:0001681">
    <property type="term" value="F:sialate O-acetylesterase activity"/>
    <property type="evidence" value="ECO:0007669"/>
    <property type="project" value="InterPro"/>
</dbReference>
<dbReference type="SUPFAM" id="SSF52266">
    <property type="entry name" value="SGNH hydrolase"/>
    <property type="match status" value="1"/>
</dbReference>
<sequence>MEGKSQSGGTPVGAVKLASIFGSHMVLQQKEPIRIWGLAEADTPIYVQLGKEKQNTKADQEGKWLVTFPAREASLDPLILTVNNIRLEDIVIGEVWICSGQSNMQFPLKNMQTYQAVLKELPNNQLRLFNQTAIRIVAKGGYTTEELARCNPQDFYQGHWEPSTVSSASKASAVAWLFAQGLNQGLDVPIGIIQVALGGSAMNNWIPAEALKANPQTSSLLTTDWLRNESVKLAHRERAKDAFQHVLKPDEPYLPGQFQYRWLCEPGFLFEAGIAPLQDLSFRGVLWYQGESDTDEPEMVTAAKELFPMMVNAWRNYFDKAELPFVFVQLPGFDNKNWPAFREVQRLTQKQLSHTEMVVTLDLGEEKDIHPKDKQVVGERAAHLALKNVYELKNLLGFPELSKWRINGRDIQLYFKEFGKGFLPVEGPITGFEIAGQDGIFHRVKAQISGADTIHLQSTVESPQKLRYGWTPFPVPSLKLYNNARLPLGPFEVNFSN</sequence>
<comment type="caution">
    <text evidence="3">The sequence shown here is derived from an EMBL/GenBank/DDBJ whole genome shotgun (WGS) entry which is preliminary data.</text>
</comment>
<dbReference type="AlphaFoldDB" id="A0A316B0D1"/>
<dbReference type="PANTHER" id="PTHR22901:SF0">
    <property type="entry name" value="SIALATE O-ACETYLESTERASE"/>
    <property type="match status" value="1"/>
</dbReference>
<accession>A0A316B0D1</accession>
<dbReference type="OrthoDB" id="9816001at2"/>